<evidence type="ECO:0000313" key="2">
    <source>
        <dbReference type="Proteomes" id="UP001519460"/>
    </source>
</evidence>
<name>A0ABD0LK97_9CAEN</name>
<evidence type="ECO:0000313" key="1">
    <source>
        <dbReference type="EMBL" id="KAK7499621.1"/>
    </source>
</evidence>
<comment type="caution">
    <text evidence="1">The sequence shown here is derived from an EMBL/GenBank/DDBJ whole genome shotgun (WGS) entry which is preliminary data.</text>
</comment>
<accession>A0ABD0LK97</accession>
<organism evidence="1 2">
    <name type="scientific">Batillaria attramentaria</name>
    <dbReference type="NCBI Taxonomy" id="370345"/>
    <lineage>
        <taxon>Eukaryota</taxon>
        <taxon>Metazoa</taxon>
        <taxon>Spiralia</taxon>
        <taxon>Lophotrochozoa</taxon>
        <taxon>Mollusca</taxon>
        <taxon>Gastropoda</taxon>
        <taxon>Caenogastropoda</taxon>
        <taxon>Sorbeoconcha</taxon>
        <taxon>Cerithioidea</taxon>
        <taxon>Batillariidae</taxon>
        <taxon>Batillaria</taxon>
    </lineage>
</organism>
<protein>
    <submittedName>
        <fullName evidence="1">Uncharacterized protein</fullName>
    </submittedName>
</protein>
<dbReference type="EMBL" id="JACVVK020000043">
    <property type="protein sequence ID" value="KAK7499621.1"/>
    <property type="molecule type" value="Genomic_DNA"/>
</dbReference>
<reference evidence="1 2" key="1">
    <citation type="journal article" date="2023" name="Sci. Data">
        <title>Genome assembly of the Korean intertidal mud-creeper Batillaria attramentaria.</title>
        <authorList>
            <person name="Patra A.K."/>
            <person name="Ho P.T."/>
            <person name="Jun S."/>
            <person name="Lee S.J."/>
            <person name="Kim Y."/>
            <person name="Won Y.J."/>
        </authorList>
    </citation>
    <scope>NUCLEOTIDE SEQUENCE [LARGE SCALE GENOMIC DNA]</scope>
    <source>
        <strain evidence="1">Wonlab-2016</strain>
    </source>
</reference>
<gene>
    <name evidence="1" type="ORF">BaRGS_00009273</name>
</gene>
<dbReference type="Proteomes" id="UP001519460">
    <property type="component" value="Unassembled WGS sequence"/>
</dbReference>
<dbReference type="AlphaFoldDB" id="A0ABD0LK97"/>
<proteinExistence type="predicted"/>
<sequence>MPSYAFRTRWTGHFASFTAVYCSRLRTHLCLYHTISGLLHQRIWAFCISHHLCTAAACVHISARVMPSLAFRTRWTGHFASYTTCVLQPPAYTFLSVSCHLMPFAPDGLAIMHLSPPVYAATCVHISACIIPSQAFCTRGSGHFASLTTCVLQPPAYTFLPVSCHLMPFAPDGLAILHLTPPVYCSHLRTHFCPCHATFSLSHQMDWPFCIFHKLCTQPPAYTSLPVSYHLRPFAPEGLGILHLTPPVYCSRLRTHFSPCHAILCLSHQMDWPFCISHHLCTAATCVHISARVMPPLAFRTRWTGHFASFTSCVRSPLRTHLCLYHTISGLLHQTVWAFCISHHLCTAAACEHISPRVMPSYAFRTRWTGHFASFTSCVLQPPAYTSVPASYHLMPFAPEDLGILHLTPPVYCSRLRTHFFPCHAILCLSHQMDWPFCISHHLCTAATCVHISARVMPSLAFRTRWTGHFASFTSCVRSSLRTHLCLYHTISGLLHQTVWAFCISHHLCTAAACVHISPRVMPSYAFRTRWTGHFASHTTCVLQPPAYTFLPVSCHL</sequence>
<keyword evidence="2" id="KW-1185">Reference proteome</keyword>